<evidence type="ECO:0000313" key="2">
    <source>
        <dbReference type="EMBL" id="MDL5155894.1"/>
    </source>
</evidence>
<reference evidence="2 3" key="1">
    <citation type="submission" date="2023-06" db="EMBL/GenBank/DDBJ databases">
        <title>Actinomycetospora Odt1-22.</title>
        <authorList>
            <person name="Supong K."/>
        </authorList>
    </citation>
    <scope>NUCLEOTIDE SEQUENCE [LARGE SCALE GENOMIC DNA]</scope>
    <source>
        <strain evidence="2 3">Odt1-22</strain>
    </source>
</reference>
<dbReference type="RefSeq" id="WP_286052121.1">
    <property type="nucleotide sequence ID" value="NZ_JASVWF010000002.1"/>
</dbReference>
<name>A0ABT7M6M7_9PSEU</name>
<keyword evidence="3" id="KW-1185">Reference proteome</keyword>
<feature type="transmembrane region" description="Helical" evidence="1">
    <location>
        <begin position="28"/>
        <end position="47"/>
    </location>
</feature>
<keyword evidence="1" id="KW-0812">Transmembrane</keyword>
<evidence type="ECO:0000313" key="3">
    <source>
        <dbReference type="Proteomes" id="UP001231924"/>
    </source>
</evidence>
<proteinExistence type="predicted"/>
<evidence type="ECO:0000256" key="1">
    <source>
        <dbReference type="SAM" id="Phobius"/>
    </source>
</evidence>
<keyword evidence="1" id="KW-1133">Transmembrane helix</keyword>
<feature type="transmembrane region" description="Helical" evidence="1">
    <location>
        <begin position="59"/>
        <end position="79"/>
    </location>
</feature>
<gene>
    <name evidence="2" type="ORF">QRT03_08000</name>
</gene>
<keyword evidence="1" id="KW-0472">Membrane</keyword>
<comment type="caution">
    <text evidence="2">The sequence shown here is derived from an EMBL/GenBank/DDBJ whole genome shotgun (WGS) entry which is preliminary data.</text>
</comment>
<protein>
    <recommendedName>
        <fullName evidence="4">DUF485 domain-containing protein</fullName>
    </recommendedName>
</protein>
<sequence length="94" mass="10148">MSEPVQPGQPQTTVETGSRMQRLFDLRYVIGALMGVYGIVLVIRGLIDGPEELARAAGVSINLWTGIGLLVVAAIFLVWGITRPLGIDVEENID</sequence>
<dbReference type="Proteomes" id="UP001231924">
    <property type="component" value="Unassembled WGS sequence"/>
</dbReference>
<accession>A0ABT7M6M7</accession>
<organism evidence="2 3">
    <name type="scientific">Actinomycetospora termitidis</name>
    <dbReference type="NCBI Taxonomy" id="3053470"/>
    <lineage>
        <taxon>Bacteria</taxon>
        <taxon>Bacillati</taxon>
        <taxon>Actinomycetota</taxon>
        <taxon>Actinomycetes</taxon>
        <taxon>Pseudonocardiales</taxon>
        <taxon>Pseudonocardiaceae</taxon>
        <taxon>Actinomycetospora</taxon>
    </lineage>
</organism>
<evidence type="ECO:0008006" key="4">
    <source>
        <dbReference type="Google" id="ProtNLM"/>
    </source>
</evidence>
<dbReference type="EMBL" id="JASVWF010000002">
    <property type="protein sequence ID" value="MDL5155894.1"/>
    <property type="molecule type" value="Genomic_DNA"/>
</dbReference>